<organism evidence="2 3">
    <name type="scientific">Methanospirillum hungatei</name>
    <dbReference type="NCBI Taxonomy" id="2203"/>
    <lineage>
        <taxon>Archaea</taxon>
        <taxon>Methanobacteriati</taxon>
        <taxon>Methanobacteriota</taxon>
        <taxon>Stenosarchaea group</taxon>
        <taxon>Methanomicrobia</taxon>
        <taxon>Methanomicrobiales</taxon>
        <taxon>Methanospirillaceae</taxon>
        <taxon>Methanospirillum</taxon>
    </lineage>
</organism>
<accession>A0A8F5VP26</accession>
<feature type="transmembrane region" description="Helical" evidence="1">
    <location>
        <begin position="44"/>
        <end position="67"/>
    </location>
</feature>
<reference evidence="2 3" key="1">
    <citation type="submission" date="2021-06" db="EMBL/GenBank/DDBJ databases">
        <title>Complete genome sequence of the secondary alcohol utilizing methanogen Methanospirillum hungatei strain GP1.</title>
        <authorList>
            <person name="Day L.A."/>
            <person name="Costa K.C."/>
        </authorList>
    </citation>
    <scope>NUCLEOTIDE SEQUENCE [LARGE SCALE GENOMIC DNA]</scope>
    <source>
        <strain evidence="2 3">GP1</strain>
    </source>
</reference>
<dbReference type="EMBL" id="CP077107">
    <property type="protein sequence ID" value="QXO96319.1"/>
    <property type="molecule type" value="Genomic_DNA"/>
</dbReference>
<dbReference type="OrthoDB" id="119810at2157"/>
<keyword evidence="1" id="KW-1133">Transmembrane helix</keyword>
<gene>
    <name evidence="2" type="ORF">KSK55_01905</name>
</gene>
<protein>
    <submittedName>
        <fullName evidence="2">DUF2637 domain-containing protein</fullName>
    </submittedName>
</protein>
<proteinExistence type="predicted"/>
<keyword evidence="1" id="KW-0472">Membrane</keyword>
<dbReference type="Proteomes" id="UP000694228">
    <property type="component" value="Chromosome"/>
</dbReference>
<dbReference type="InterPro" id="IPR021235">
    <property type="entry name" value="DUF2637"/>
</dbReference>
<sequence length="104" mass="11380">MHKKTESLVPAATGTLTLAVALCSFVFSFESLRSSAVEAGFDPLLAWCWPICIDALLISGSLMALLGNSPRITFSIRVDFFTVVDIFNIRVFSLQTTNIPPKNK</sequence>
<keyword evidence="1" id="KW-0812">Transmembrane</keyword>
<dbReference type="Pfam" id="PF10935">
    <property type="entry name" value="DUF2637"/>
    <property type="match status" value="1"/>
</dbReference>
<evidence type="ECO:0000313" key="3">
    <source>
        <dbReference type="Proteomes" id="UP000694228"/>
    </source>
</evidence>
<evidence type="ECO:0000256" key="1">
    <source>
        <dbReference type="SAM" id="Phobius"/>
    </source>
</evidence>
<dbReference type="AlphaFoldDB" id="A0A8F5VP26"/>
<name>A0A8F5VP26_METHU</name>
<evidence type="ECO:0000313" key="2">
    <source>
        <dbReference type="EMBL" id="QXO96319.1"/>
    </source>
</evidence>